<dbReference type="Proteomes" id="UP000270296">
    <property type="component" value="Unassembled WGS sequence"/>
</dbReference>
<sequence>MVRHFVLGCLPYVDQIGQAVWALCKTRANAKTGSTLSGRIMKLLSGSGIDLKGALKEMCETSVQKETCDKLGGHLTKCDVFGGIAALIAYRQAIERCSMLLTSLEQPQNLPANIGGFLTKFYTCYN</sequence>
<accession>A0A183IMJ9</accession>
<keyword evidence="2" id="KW-1185">Reference proteome</keyword>
<evidence type="ECO:0000313" key="3">
    <source>
        <dbReference type="WBParaSite" id="SBAD_0000504301-mRNA-1"/>
    </source>
</evidence>
<dbReference type="EMBL" id="UZAM01008586">
    <property type="protein sequence ID" value="VDP05539.1"/>
    <property type="molecule type" value="Genomic_DNA"/>
</dbReference>
<name>A0A183IMJ9_9BILA</name>
<reference evidence="3" key="1">
    <citation type="submission" date="2016-06" db="UniProtKB">
        <authorList>
            <consortium name="WormBaseParasite"/>
        </authorList>
    </citation>
    <scope>IDENTIFICATION</scope>
</reference>
<reference evidence="1 2" key="2">
    <citation type="submission" date="2018-11" db="EMBL/GenBank/DDBJ databases">
        <authorList>
            <consortium name="Pathogen Informatics"/>
        </authorList>
    </citation>
    <scope>NUCLEOTIDE SEQUENCE [LARGE SCALE GENOMIC DNA]</scope>
</reference>
<dbReference type="AlphaFoldDB" id="A0A183IMJ9"/>
<proteinExistence type="predicted"/>
<dbReference type="WBParaSite" id="SBAD_0000504301-mRNA-1">
    <property type="protein sequence ID" value="SBAD_0000504301-mRNA-1"/>
    <property type="gene ID" value="SBAD_0000504301"/>
</dbReference>
<evidence type="ECO:0000313" key="2">
    <source>
        <dbReference type="Proteomes" id="UP000270296"/>
    </source>
</evidence>
<gene>
    <name evidence="1" type="ORF">SBAD_LOCUS4845</name>
</gene>
<protein>
    <submittedName>
        <fullName evidence="3">PEROXIDASE_4 domain-containing protein</fullName>
    </submittedName>
</protein>
<evidence type="ECO:0000313" key="1">
    <source>
        <dbReference type="EMBL" id="VDP05539.1"/>
    </source>
</evidence>
<organism evidence="3">
    <name type="scientific">Soboliphyme baturini</name>
    <dbReference type="NCBI Taxonomy" id="241478"/>
    <lineage>
        <taxon>Eukaryota</taxon>
        <taxon>Metazoa</taxon>
        <taxon>Ecdysozoa</taxon>
        <taxon>Nematoda</taxon>
        <taxon>Enoplea</taxon>
        <taxon>Dorylaimia</taxon>
        <taxon>Dioctophymatida</taxon>
        <taxon>Dioctophymatoidea</taxon>
        <taxon>Soboliphymatidae</taxon>
        <taxon>Soboliphyme</taxon>
    </lineage>
</organism>